<protein>
    <submittedName>
        <fullName evidence="1">Uncharacterized protein</fullName>
    </submittedName>
</protein>
<dbReference type="Proteomes" id="UP000018888">
    <property type="component" value="Unassembled WGS sequence"/>
</dbReference>
<feature type="non-terminal residue" evidence="1">
    <location>
        <position position="1"/>
    </location>
</feature>
<evidence type="ECO:0000313" key="1">
    <source>
        <dbReference type="EMBL" id="POG75412.1"/>
    </source>
</evidence>
<gene>
    <name evidence="1" type="ORF">GLOIN_2v1566426</name>
</gene>
<proteinExistence type="predicted"/>
<name>A0A2P4QCR3_RHIID</name>
<dbReference type="AlphaFoldDB" id="A0A2P4QCR3"/>
<reference evidence="1 2" key="1">
    <citation type="journal article" date="2013" name="Proc. Natl. Acad. Sci. U.S.A.">
        <title>Genome of an arbuscular mycorrhizal fungus provides insight into the oldest plant symbiosis.</title>
        <authorList>
            <person name="Tisserant E."/>
            <person name="Malbreil M."/>
            <person name="Kuo A."/>
            <person name="Kohler A."/>
            <person name="Symeonidi A."/>
            <person name="Balestrini R."/>
            <person name="Charron P."/>
            <person name="Duensing N."/>
            <person name="Frei Dit Frey N."/>
            <person name="Gianinazzi-Pearson V."/>
            <person name="Gilbert L.B."/>
            <person name="Handa Y."/>
            <person name="Herr J.R."/>
            <person name="Hijri M."/>
            <person name="Koul R."/>
            <person name="Kawaguchi M."/>
            <person name="Krajinski F."/>
            <person name="Lammers P.J."/>
            <person name="Masclaux F.G."/>
            <person name="Murat C."/>
            <person name="Morin E."/>
            <person name="Ndikumana S."/>
            <person name="Pagni M."/>
            <person name="Petitpierre D."/>
            <person name="Requena N."/>
            <person name="Rosikiewicz P."/>
            <person name="Riley R."/>
            <person name="Saito K."/>
            <person name="San Clemente H."/>
            <person name="Shapiro H."/>
            <person name="van Tuinen D."/>
            <person name="Becard G."/>
            <person name="Bonfante P."/>
            <person name="Paszkowski U."/>
            <person name="Shachar-Hill Y.Y."/>
            <person name="Tuskan G.A."/>
            <person name="Young P.W."/>
            <person name="Sanders I.R."/>
            <person name="Henrissat B."/>
            <person name="Rensing S.A."/>
            <person name="Grigoriev I.V."/>
            <person name="Corradi N."/>
            <person name="Roux C."/>
            <person name="Martin F."/>
        </authorList>
    </citation>
    <scope>NUCLEOTIDE SEQUENCE [LARGE SCALE GENOMIC DNA]</scope>
    <source>
        <strain evidence="1 2">DAOM 197198</strain>
    </source>
</reference>
<reference evidence="1 2" key="2">
    <citation type="journal article" date="2018" name="New Phytol.">
        <title>High intraspecific genome diversity in the model arbuscular mycorrhizal symbiont Rhizophagus irregularis.</title>
        <authorList>
            <person name="Chen E.C.H."/>
            <person name="Morin E."/>
            <person name="Beaudet D."/>
            <person name="Noel J."/>
            <person name="Yildirir G."/>
            <person name="Ndikumana S."/>
            <person name="Charron P."/>
            <person name="St-Onge C."/>
            <person name="Giorgi J."/>
            <person name="Kruger M."/>
            <person name="Marton T."/>
            <person name="Ropars J."/>
            <person name="Grigoriev I.V."/>
            <person name="Hainaut M."/>
            <person name="Henrissat B."/>
            <person name="Roux C."/>
            <person name="Martin F."/>
            <person name="Corradi N."/>
        </authorList>
    </citation>
    <scope>NUCLEOTIDE SEQUENCE [LARGE SCALE GENOMIC DNA]</scope>
    <source>
        <strain evidence="1 2">DAOM 197198</strain>
    </source>
</reference>
<keyword evidence="2" id="KW-1185">Reference proteome</keyword>
<accession>A0A2P4QCR3</accession>
<dbReference type="EMBL" id="AUPC02000061">
    <property type="protein sequence ID" value="POG75412.1"/>
    <property type="molecule type" value="Genomic_DNA"/>
</dbReference>
<evidence type="ECO:0000313" key="2">
    <source>
        <dbReference type="Proteomes" id="UP000018888"/>
    </source>
</evidence>
<comment type="caution">
    <text evidence="1">The sequence shown here is derived from an EMBL/GenBank/DDBJ whole genome shotgun (WGS) entry which is preliminary data.</text>
</comment>
<sequence>KQKHYNDATDSVQMTNVKEMTPYYLPILRYEVRISPRIKSFKLIATARGTRKLIGYFEKWDDLLRS</sequence>
<organism evidence="1 2">
    <name type="scientific">Rhizophagus irregularis (strain DAOM 181602 / DAOM 197198 / MUCL 43194)</name>
    <name type="common">Arbuscular mycorrhizal fungus</name>
    <name type="synonym">Glomus intraradices</name>
    <dbReference type="NCBI Taxonomy" id="747089"/>
    <lineage>
        <taxon>Eukaryota</taxon>
        <taxon>Fungi</taxon>
        <taxon>Fungi incertae sedis</taxon>
        <taxon>Mucoromycota</taxon>
        <taxon>Glomeromycotina</taxon>
        <taxon>Glomeromycetes</taxon>
        <taxon>Glomerales</taxon>
        <taxon>Glomeraceae</taxon>
        <taxon>Rhizophagus</taxon>
    </lineage>
</organism>